<comment type="caution">
    <text evidence="1">The sequence shown here is derived from an EMBL/GenBank/DDBJ whole genome shotgun (WGS) entry which is preliminary data.</text>
</comment>
<keyword evidence="2" id="KW-1185">Reference proteome</keyword>
<name>A0A543KLX7_9MICO</name>
<dbReference type="Proteomes" id="UP000315133">
    <property type="component" value="Unassembled WGS sequence"/>
</dbReference>
<organism evidence="1 2">
    <name type="scientific">Ornithinimicrobium humiphilum</name>
    <dbReference type="NCBI Taxonomy" id="125288"/>
    <lineage>
        <taxon>Bacteria</taxon>
        <taxon>Bacillati</taxon>
        <taxon>Actinomycetota</taxon>
        <taxon>Actinomycetes</taxon>
        <taxon>Micrococcales</taxon>
        <taxon>Ornithinimicrobiaceae</taxon>
        <taxon>Ornithinimicrobium</taxon>
    </lineage>
</organism>
<dbReference type="AlphaFoldDB" id="A0A543KLX7"/>
<gene>
    <name evidence="1" type="ORF">FB476_0916</name>
</gene>
<proteinExistence type="predicted"/>
<dbReference type="EMBL" id="VFPU01000001">
    <property type="protein sequence ID" value="TQM96060.1"/>
    <property type="molecule type" value="Genomic_DNA"/>
</dbReference>
<sequence length="56" mass="6254">MGEGRTEIECEGRVVRHLDQAPDYPMFLLVDLFEIGPPGGTYPKAATLHRVRGWNG</sequence>
<protein>
    <submittedName>
        <fullName evidence="1">Uncharacterized protein</fullName>
    </submittedName>
</protein>
<dbReference type="RefSeq" id="WP_238329546.1">
    <property type="nucleotide sequence ID" value="NZ_BAAAIL010000003.1"/>
</dbReference>
<reference evidence="1 2" key="1">
    <citation type="submission" date="2019-06" db="EMBL/GenBank/DDBJ databases">
        <title>Sequencing the genomes of 1000 actinobacteria strains.</title>
        <authorList>
            <person name="Klenk H.-P."/>
        </authorList>
    </citation>
    <scope>NUCLEOTIDE SEQUENCE [LARGE SCALE GENOMIC DNA]</scope>
    <source>
        <strain evidence="1 2">DSM 12362</strain>
    </source>
</reference>
<accession>A0A543KLX7</accession>
<evidence type="ECO:0000313" key="2">
    <source>
        <dbReference type="Proteomes" id="UP000315133"/>
    </source>
</evidence>
<evidence type="ECO:0000313" key="1">
    <source>
        <dbReference type="EMBL" id="TQM96060.1"/>
    </source>
</evidence>